<evidence type="ECO:0000256" key="1">
    <source>
        <dbReference type="SAM" id="SignalP"/>
    </source>
</evidence>
<feature type="chain" id="PRO_5047249515" evidence="1">
    <location>
        <begin position="23"/>
        <end position="167"/>
    </location>
</feature>
<dbReference type="InterPro" id="IPR032710">
    <property type="entry name" value="NTF2-like_dom_sf"/>
</dbReference>
<dbReference type="Gene3D" id="3.10.450.50">
    <property type="match status" value="1"/>
</dbReference>
<dbReference type="Proteomes" id="UP000651010">
    <property type="component" value="Unassembled WGS sequence"/>
</dbReference>
<dbReference type="SUPFAM" id="SSF54427">
    <property type="entry name" value="NTF2-like"/>
    <property type="match status" value="1"/>
</dbReference>
<evidence type="ECO:0000313" key="3">
    <source>
        <dbReference type="Proteomes" id="UP000651010"/>
    </source>
</evidence>
<keyword evidence="3" id="KW-1185">Reference proteome</keyword>
<proteinExistence type="predicted"/>
<gene>
    <name evidence="2" type="ORF">IGX34_18305</name>
</gene>
<reference evidence="2 3" key="1">
    <citation type="submission" date="2020-09" db="EMBL/GenBank/DDBJ databases">
        <title>Dyella sp. 7MK23 isolated from forest soil.</title>
        <authorList>
            <person name="Fu J."/>
        </authorList>
    </citation>
    <scope>NUCLEOTIDE SEQUENCE [LARGE SCALE GENOMIC DNA]</scope>
    <source>
        <strain evidence="2 3">7MK23</strain>
    </source>
</reference>
<feature type="signal peptide" evidence="1">
    <location>
        <begin position="1"/>
        <end position="22"/>
    </location>
</feature>
<protein>
    <submittedName>
        <fullName evidence="2">Nuclear transport factor 2 family protein</fullName>
    </submittedName>
</protein>
<accession>A0ABR9GE68</accession>
<evidence type="ECO:0000313" key="2">
    <source>
        <dbReference type="EMBL" id="MBE1162342.1"/>
    </source>
</evidence>
<dbReference type="RefSeq" id="WP_192557190.1">
    <property type="nucleotide sequence ID" value="NZ_JACZZA010000013.1"/>
</dbReference>
<organism evidence="2 3">
    <name type="scientific">Dyella acidiphila</name>
    <dbReference type="NCBI Taxonomy" id="2775866"/>
    <lineage>
        <taxon>Bacteria</taxon>
        <taxon>Pseudomonadati</taxon>
        <taxon>Pseudomonadota</taxon>
        <taxon>Gammaproteobacteria</taxon>
        <taxon>Lysobacterales</taxon>
        <taxon>Rhodanobacteraceae</taxon>
        <taxon>Dyella</taxon>
    </lineage>
</organism>
<comment type="caution">
    <text evidence="2">The sequence shown here is derived from an EMBL/GenBank/DDBJ whole genome shotgun (WGS) entry which is preliminary data.</text>
</comment>
<sequence length="167" mass="18643">MKHLLACLPISLLLLVPPQARASEPAGGAADRAEIQQLIEHFKSAIIAKDGASLRGMFLPGGSWLQGLDKASLDLMRTKMANLKQFSSGTYEGFAEFVSKAPKPIEEVFHNVRIETDGTVGMVYFDYQFLEDNKVQNHGVETWQLVHTQDGWKISAMLYSVTMDRMR</sequence>
<keyword evidence="1" id="KW-0732">Signal</keyword>
<name>A0ABR9GE68_9GAMM</name>
<dbReference type="EMBL" id="JACZZA010000013">
    <property type="protein sequence ID" value="MBE1162342.1"/>
    <property type="molecule type" value="Genomic_DNA"/>
</dbReference>